<dbReference type="EC" id="2.7.7.89" evidence="7"/>
<dbReference type="GO" id="GO:0000287">
    <property type="term" value="F:magnesium ion binding"/>
    <property type="evidence" value="ECO:0007669"/>
    <property type="project" value="UniProtKB-UniRule"/>
</dbReference>
<dbReference type="InterPro" id="IPR043519">
    <property type="entry name" value="NT_sf"/>
</dbReference>
<feature type="domain" description="PII-uridylyltransferase/Glutamine-synthetase adenylyltransferase" evidence="10">
    <location>
        <begin position="307"/>
        <end position="449"/>
    </location>
</feature>
<evidence type="ECO:0000256" key="1">
    <source>
        <dbReference type="ARBA" id="ARBA00022679"/>
    </source>
</evidence>
<feature type="domain" description="Glutamate-ammonia ligase adenylyltransferase repeated" evidence="9">
    <location>
        <begin position="601"/>
        <end position="853"/>
    </location>
</feature>
<evidence type="ECO:0000259" key="9">
    <source>
        <dbReference type="Pfam" id="PF03710"/>
    </source>
</evidence>
<dbReference type="InterPro" id="IPR005190">
    <property type="entry name" value="GlnE_rpt_dom"/>
</dbReference>
<dbReference type="GO" id="GO:0000820">
    <property type="term" value="P:regulation of glutamine family amino acid metabolic process"/>
    <property type="evidence" value="ECO:0007669"/>
    <property type="project" value="UniProtKB-UniRule"/>
</dbReference>
<keyword evidence="6 7" id="KW-0511">Multifunctional enzyme</keyword>
<comment type="caution">
    <text evidence="11">The sequence shown here is derived from an EMBL/GenBank/DDBJ whole genome shotgun (WGS) entry which is preliminary data.</text>
</comment>
<dbReference type="Gene3D" id="3.30.460.10">
    <property type="entry name" value="Beta Polymerase, domain 2"/>
    <property type="match status" value="2"/>
</dbReference>
<proteinExistence type="inferred from homology"/>
<reference evidence="11 12" key="1">
    <citation type="journal article" date="2018" name="Int. J. Syst. Evol. Microbiol.">
        <title>Parvibium lacunae gen. nov., sp. nov., a new member of the family Alcaligenaceae isolated from a freshwater pond.</title>
        <authorList>
            <person name="Chen W.M."/>
            <person name="Xie P.B."/>
            <person name="Hsu M.Y."/>
            <person name="Sheu S.Y."/>
        </authorList>
    </citation>
    <scope>NUCLEOTIDE SEQUENCE [LARGE SCALE GENOMIC DNA]</scope>
    <source>
        <strain evidence="11 12">KMB9</strain>
    </source>
</reference>
<comment type="similarity">
    <text evidence="7">Belongs to the GlnE family.</text>
</comment>
<dbReference type="NCBIfam" id="NF008292">
    <property type="entry name" value="PRK11072.1"/>
    <property type="match status" value="1"/>
</dbReference>
<feature type="domain" description="Glutamate-ammonia ligase adenylyltransferase repeated" evidence="9">
    <location>
        <begin position="43"/>
        <end position="258"/>
    </location>
</feature>
<evidence type="ECO:0000256" key="3">
    <source>
        <dbReference type="ARBA" id="ARBA00022741"/>
    </source>
</evidence>
<dbReference type="GO" id="GO:0005829">
    <property type="term" value="C:cytosol"/>
    <property type="evidence" value="ECO:0007669"/>
    <property type="project" value="TreeGrafter"/>
</dbReference>
<dbReference type="Pfam" id="PF08335">
    <property type="entry name" value="GlnD_UR_UTase"/>
    <property type="match status" value="2"/>
</dbReference>
<comment type="cofactor">
    <cofactor evidence="7">
        <name>Mg(2+)</name>
        <dbReference type="ChEBI" id="CHEBI:18420"/>
    </cofactor>
</comment>
<feature type="domain" description="PII-uridylyltransferase/Glutamine-synthetase adenylyltransferase" evidence="10">
    <location>
        <begin position="891"/>
        <end position="969"/>
    </location>
</feature>
<dbReference type="RefSeq" id="WP_114403353.1">
    <property type="nucleotide sequence ID" value="NZ_QPGB01000005.1"/>
</dbReference>
<gene>
    <name evidence="7" type="primary">glnE</name>
    <name evidence="11" type="ORF">DU000_10385</name>
</gene>
<sequence length="994" mass="111904">MQFSRITATPSFVVSLYSRYAERVAHFVPEFDWQQPVHVPDRASLTAYFARQWAPAAANADATCEPLAAALRRTRHWAMLHILQADLSGQATLEQVTAALTTLAEFCCQTALQHVCTELAARHGVPCNEQGEAQDLLIIGMGKLGGRELNVSSDIDLIFVYPEPGETRPPATQTSTDATTSGLRLLSNHEYFTRVGQRLIALLSEVTEHGFVFRVDMRLRPYGDAGPLVMSFDMLEQYLVAQGREWERYAWIKARTISAPVWMSAAAHTQQCEQLVQLVTPFVYRKYLDFGAIDAIRNLHTQISAEIGRRETQHAQLSQPGERQMGGNIKLGEGGIRQIEFLAQAFQLIRGGRETSLRLRPTCAVLQACAQRGLIDFSSVTQLIAAYQFLRQVEHRLQYPEDAQTHTLPTHPEAQLALAQSMGYADYAAFIEVLQAHRRFVSQQFAAMFGDKQSPHTPSAAPHDPTLPPTERRLRPRCQGWTEVLQQATQGGSLDPTQAEEMQQRIEQFLQSGRYQSLPDNSKQRCLTLLGSLLAYTVHCETAIPAAPSEINASPSEVAVLADQINISPLQTLLRWLHLLESICRRSAYLALLSEYPQALARVTRMLAAAEWATSYLTRHPILLDELLDDRNLLQPPPWATLERQLRTDLARVTAQAARTQQDPTERHLDLLREFHHAQVFRLLAQDLQGQWTPETLSDQLSALADLILRQTLPHCWAATRQHYRQRQPDLAATLPESPHFAIIAYGKLGGKELGYASDLDLIFLYDDSHPDANEIYAKLAQRLNTWLASQTPAGILFEVDLRLRPNGNAGLLVSSTAAFSRYQREAAWLWEHQALTRARFCAGEPQIGIWFEAERQAVLQLPRNPDTLRQEVLTMRQKMLDGHPNPTALFDLKHDRGGMVDIEFMVQYLVLSYAQREPALRDNVGNIALLQRAAQANLIPLDLALAAADAYRTYRRLQHRLRLAGHEQARVEPARVQAHVDQVKALWQRVLLA</sequence>
<evidence type="ECO:0000256" key="7">
    <source>
        <dbReference type="HAMAP-Rule" id="MF_00802"/>
    </source>
</evidence>
<evidence type="ECO:0000256" key="6">
    <source>
        <dbReference type="ARBA" id="ARBA00023268"/>
    </source>
</evidence>
<evidence type="ECO:0000256" key="4">
    <source>
        <dbReference type="ARBA" id="ARBA00022840"/>
    </source>
</evidence>
<evidence type="ECO:0000313" key="12">
    <source>
        <dbReference type="Proteomes" id="UP000252357"/>
    </source>
</evidence>
<dbReference type="EC" id="2.7.7.42" evidence="7"/>
<evidence type="ECO:0000256" key="5">
    <source>
        <dbReference type="ARBA" id="ARBA00022842"/>
    </source>
</evidence>
<name>A0A368KZL0_9BURK</name>
<dbReference type="FunFam" id="1.20.120.330:FF:000005">
    <property type="entry name" value="Bifunctional glutamine synthetase adenylyltransferase/adenylyl-removing enzyme"/>
    <property type="match status" value="1"/>
</dbReference>
<keyword evidence="2 7" id="KW-0548">Nucleotidyltransferase</keyword>
<comment type="catalytic activity">
    <reaction evidence="7">
        <text>[glutamine synthetase]-O(4)-(5'-adenylyl)-L-tyrosine + phosphate = [glutamine synthetase]-L-tyrosine + ADP</text>
        <dbReference type="Rhea" id="RHEA:43716"/>
        <dbReference type="Rhea" id="RHEA-COMP:10660"/>
        <dbReference type="Rhea" id="RHEA-COMP:10661"/>
        <dbReference type="ChEBI" id="CHEBI:43474"/>
        <dbReference type="ChEBI" id="CHEBI:46858"/>
        <dbReference type="ChEBI" id="CHEBI:83624"/>
        <dbReference type="ChEBI" id="CHEBI:456216"/>
        <dbReference type="EC" id="2.7.7.89"/>
    </reaction>
</comment>
<dbReference type="Gene3D" id="1.20.120.1510">
    <property type="match status" value="1"/>
</dbReference>
<dbReference type="HAMAP" id="MF_00802">
    <property type="entry name" value="GlnE"/>
    <property type="match status" value="1"/>
</dbReference>
<dbReference type="GO" id="GO:0005524">
    <property type="term" value="F:ATP binding"/>
    <property type="evidence" value="ECO:0007669"/>
    <property type="project" value="UniProtKB-UniRule"/>
</dbReference>
<dbReference type="GO" id="GO:0008882">
    <property type="term" value="F:[glutamate-ammonia-ligase] adenylyltransferase activity"/>
    <property type="evidence" value="ECO:0007669"/>
    <property type="project" value="UniProtKB-UniRule"/>
</dbReference>
<accession>A0A368KZL0</accession>
<keyword evidence="11" id="KW-0436">Ligase</keyword>
<dbReference type="SUPFAM" id="SSF81301">
    <property type="entry name" value="Nucleotidyltransferase"/>
    <property type="match status" value="2"/>
</dbReference>
<feature type="region of interest" description="Adenylyl transferase" evidence="7">
    <location>
        <begin position="463"/>
        <end position="994"/>
    </location>
</feature>
<dbReference type="PANTHER" id="PTHR30621">
    <property type="entry name" value="GLUTAMINE SYNTHETASE ADENYLYLTRANSFERASE"/>
    <property type="match status" value="1"/>
</dbReference>
<dbReference type="GO" id="GO:0047388">
    <property type="term" value="F:[glutamine synthetase]-adenylyl-L-tyrosine phosphorylase activity"/>
    <property type="evidence" value="ECO:0007669"/>
    <property type="project" value="UniProtKB-EC"/>
</dbReference>
<dbReference type="SUPFAM" id="SSF81593">
    <property type="entry name" value="Nucleotidyltransferase substrate binding subunit/domain"/>
    <property type="match status" value="2"/>
</dbReference>
<dbReference type="AlphaFoldDB" id="A0A368KZL0"/>
<evidence type="ECO:0000313" key="11">
    <source>
        <dbReference type="EMBL" id="RCS56750.1"/>
    </source>
</evidence>
<dbReference type="InterPro" id="IPR013546">
    <property type="entry name" value="PII_UdlTrfase/GS_AdlTrfase"/>
</dbReference>
<evidence type="ECO:0000256" key="2">
    <source>
        <dbReference type="ARBA" id="ARBA00022695"/>
    </source>
</evidence>
<dbReference type="EMBL" id="QPGB01000005">
    <property type="protein sequence ID" value="RCS56750.1"/>
    <property type="molecule type" value="Genomic_DNA"/>
</dbReference>
<dbReference type="Proteomes" id="UP000252357">
    <property type="component" value="Unassembled WGS sequence"/>
</dbReference>
<organism evidence="11 12">
    <name type="scientific">Parvibium lacunae</name>
    <dbReference type="NCBI Taxonomy" id="1888893"/>
    <lineage>
        <taxon>Bacteria</taxon>
        <taxon>Pseudomonadati</taxon>
        <taxon>Pseudomonadota</taxon>
        <taxon>Betaproteobacteria</taxon>
        <taxon>Burkholderiales</taxon>
        <taxon>Alcaligenaceae</taxon>
        <taxon>Parvibium</taxon>
    </lineage>
</organism>
<feature type="region of interest" description="Disordered" evidence="8">
    <location>
        <begin position="451"/>
        <end position="472"/>
    </location>
</feature>
<dbReference type="Gene3D" id="1.20.120.330">
    <property type="entry name" value="Nucleotidyltransferases domain 2"/>
    <property type="match status" value="2"/>
</dbReference>
<dbReference type="OrthoDB" id="9759366at2"/>
<dbReference type="GO" id="GO:0016874">
    <property type="term" value="F:ligase activity"/>
    <property type="evidence" value="ECO:0007669"/>
    <property type="project" value="UniProtKB-KW"/>
</dbReference>
<keyword evidence="4 7" id="KW-0067">ATP-binding</keyword>
<feature type="region of interest" description="Adenylyl removase" evidence="7">
    <location>
        <begin position="1"/>
        <end position="456"/>
    </location>
</feature>
<protein>
    <recommendedName>
        <fullName evidence="7">Bifunctional glutamine synthetase adenylyltransferase/adenylyl-removing enzyme</fullName>
    </recommendedName>
    <alternativeName>
        <fullName evidence="7">ATP:glutamine synthetase adenylyltransferase</fullName>
    </alternativeName>
    <alternativeName>
        <fullName evidence="7">ATase</fullName>
    </alternativeName>
    <domain>
        <recommendedName>
            <fullName evidence="7">Glutamine synthetase adenylyl-L-tyrosine phosphorylase</fullName>
            <ecNumber evidence="7">2.7.7.89</ecNumber>
        </recommendedName>
        <alternativeName>
            <fullName evidence="7">Adenylyl removase</fullName>
            <shortName evidence="7">AR</shortName>
            <shortName evidence="7">AT-N</shortName>
        </alternativeName>
    </domain>
    <domain>
        <recommendedName>
            <fullName evidence="7">Glutamine synthetase adenylyl transferase</fullName>
            <ecNumber evidence="7">2.7.7.42</ecNumber>
        </recommendedName>
        <alternativeName>
            <fullName evidence="7">Adenylyl transferase</fullName>
            <shortName evidence="7">AT</shortName>
            <shortName evidence="7">AT-C</shortName>
        </alternativeName>
    </domain>
</protein>
<comment type="function">
    <text evidence="7">Involved in the regulation of glutamine synthetase GlnA, a key enzyme in the process to assimilate ammonia. When cellular nitrogen levels are high, the C-terminal adenylyl transferase (AT) inactivates GlnA by covalent transfer of an adenylyl group from ATP to specific tyrosine residue of GlnA, thus reducing its activity. Conversely, when nitrogen levels are low, the N-terminal adenylyl removase (AR) activates GlnA by removing the adenylyl group by phosphorolysis, increasing its activity. The regulatory region of GlnE binds the signal transduction protein PII (GlnB) which indicates the nitrogen status of the cell.</text>
</comment>
<dbReference type="Pfam" id="PF03710">
    <property type="entry name" value="GlnE"/>
    <property type="match status" value="2"/>
</dbReference>
<keyword evidence="5 7" id="KW-0460">Magnesium</keyword>
<evidence type="ECO:0000259" key="10">
    <source>
        <dbReference type="Pfam" id="PF08335"/>
    </source>
</evidence>
<comment type="catalytic activity">
    <reaction evidence="7">
        <text>[glutamine synthetase]-L-tyrosine + ATP = [glutamine synthetase]-O(4)-(5'-adenylyl)-L-tyrosine + diphosphate</text>
        <dbReference type="Rhea" id="RHEA:18589"/>
        <dbReference type="Rhea" id="RHEA-COMP:10660"/>
        <dbReference type="Rhea" id="RHEA-COMP:10661"/>
        <dbReference type="ChEBI" id="CHEBI:30616"/>
        <dbReference type="ChEBI" id="CHEBI:33019"/>
        <dbReference type="ChEBI" id="CHEBI:46858"/>
        <dbReference type="ChEBI" id="CHEBI:83624"/>
        <dbReference type="EC" id="2.7.7.42"/>
    </reaction>
</comment>
<keyword evidence="1 7" id="KW-0808">Transferase</keyword>
<keyword evidence="12" id="KW-1185">Reference proteome</keyword>
<evidence type="ECO:0000256" key="8">
    <source>
        <dbReference type="SAM" id="MobiDB-lite"/>
    </source>
</evidence>
<dbReference type="InterPro" id="IPR023057">
    <property type="entry name" value="GlnE"/>
</dbReference>
<dbReference type="CDD" id="cd05401">
    <property type="entry name" value="NT_GlnE_GlnD_like"/>
    <property type="match status" value="2"/>
</dbReference>
<keyword evidence="3 7" id="KW-0547">Nucleotide-binding</keyword>
<dbReference type="PANTHER" id="PTHR30621:SF0">
    <property type="entry name" value="BIFUNCTIONAL GLUTAMINE SYNTHETASE ADENYLYLTRANSFERASE_ADENYLYL-REMOVING ENZYME"/>
    <property type="match status" value="1"/>
</dbReference>